<dbReference type="InterPro" id="IPR010095">
    <property type="entry name" value="Cas12f1-like_TNB"/>
</dbReference>
<comment type="caution">
    <text evidence="4">The sequence shown here is derived from an EMBL/GenBank/DDBJ whole genome shotgun (WGS) entry which is preliminary data.</text>
</comment>
<keyword evidence="4" id="KW-0560">Oxidoreductase</keyword>
<keyword evidence="1" id="KW-0238">DNA-binding</keyword>
<dbReference type="RefSeq" id="WP_109056320.1">
    <property type="nucleotide sequence ID" value="NZ_QFFM01000003.1"/>
</dbReference>
<keyword evidence="5" id="KW-1185">Reference proteome</keyword>
<evidence type="ECO:0000256" key="1">
    <source>
        <dbReference type="ARBA" id="ARBA00023125"/>
    </source>
</evidence>
<feature type="domain" description="Cas12f1-like TNB" evidence="3">
    <location>
        <begin position="363"/>
        <end position="417"/>
    </location>
</feature>
<dbReference type="AlphaFoldDB" id="A0A2U2NC74"/>
<sequence>MPAKTDMAYTAYETDMPINQGKAEKIKAMLPLWQVGMKRTMCILSHTLLTEGKLPRWTDTKEWDDRLSQRQWNSVTRQAKGMMDSWMGLRQNDFKRIVSHSKLDTETRHRLYKINKRRAWWEPVDDEDHKLARRIIKHLRKRIPFPDPARCRTMVMDGKIAEIQPSHMGGVYYYWARVSTLEKNKPLYAPLAIHSNLEQHLNPDDPENLCNQLQVRVNEDGTLTTHLMTARPKAAPRETGSILGLDWGMKSLFATSDGRLYGLSLFAWLKARDNELTNLTRELGHARIPYKRSRRYRNLNRRIREHVTNEVNRVLNLIADQQVRELVVEDLDFRHGGLSKPLNRIVTRAGRHAVRMKLDRLNQIRGVTIIRINPAYTSQECPRCGYTSPKNRPDQAHFHCQCCGHTNNADIVAANNIKARRSRPEYWRWIGKQNILDRLRKEHAQRCPDRIHCPDHAERSTALPRQRNSQGRLTRGYKKVA</sequence>
<evidence type="ECO:0000259" key="3">
    <source>
        <dbReference type="Pfam" id="PF07282"/>
    </source>
</evidence>
<organism evidence="4 5">
    <name type="scientific">Bifidobacterium callitrichidarum</name>
    <dbReference type="NCBI Taxonomy" id="2052941"/>
    <lineage>
        <taxon>Bacteria</taxon>
        <taxon>Bacillati</taxon>
        <taxon>Actinomycetota</taxon>
        <taxon>Actinomycetes</taxon>
        <taxon>Bifidobacteriales</taxon>
        <taxon>Bifidobacteriaceae</taxon>
        <taxon>Bifidobacterium</taxon>
    </lineage>
</organism>
<reference evidence="4 5" key="1">
    <citation type="journal article" date="2018" name="Int. J. Syst. Evol. Microbiol.">
        <title>Bifidobacterium callitrichidarum sp. nov. from the faeces of the emperor tamarin (Saguinus imperator).</title>
        <authorList>
            <person name="Modesto M."/>
            <person name="Michelini S."/>
            <person name="Sansosti M.C."/>
            <person name="De Filippo C."/>
            <person name="Cavalieri D."/>
            <person name="Qvirist L."/>
            <person name="Andlid T."/>
            <person name="Spiezio C."/>
            <person name="Sandri C."/>
            <person name="Pascarelli S."/>
            <person name="Sgorbati B."/>
            <person name="Mattarelli P."/>
        </authorList>
    </citation>
    <scope>NUCLEOTIDE SEQUENCE [LARGE SCALE GENOMIC DNA]</scope>
    <source>
        <strain evidence="4 5">TRI 5</strain>
    </source>
</reference>
<keyword evidence="4" id="KW-0575">Peroxidase</keyword>
<proteinExistence type="predicted"/>
<accession>A0A2U2NC74</accession>
<dbReference type="GO" id="GO:0003677">
    <property type="term" value="F:DNA binding"/>
    <property type="evidence" value="ECO:0007669"/>
    <property type="project" value="UniProtKB-KW"/>
</dbReference>
<dbReference type="OrthoDB" id="6230307at2"/>
<dbReference type="GO" id="GO:0004601">
    <property type="term" value="F:peroxidase activity"/>
    <property type="evidence" value="ECO:0007669"/>
    <property type="project" value="UniProtKB-KW"/>
</dbReference>
<dbReference type="Proteomes" id="UP000245876">
    <property type="component" value="Unassembled WGS sequence"/>
</dbReference>
<name>A0A2U2NC74_9BIFI</name>
<evidence type="ECO:0000313" key="4">
    <source>
        <dbReference type="EMBL" id="PWG66751.1"/>
    </source>
</evidence>
<feature type="region of interest" description="Disordered" evidence="2">
    <location>
        <begin position="455"/>
        <end position="481"/>
    </location>
</feature>
<dbReference type="EMBL" id="QFFM01000003">
    <property type="protein sequence ID" value="PWG66751.1"/>
    <property type="molecule type" value="Genomic_DNA"/>
</dbReference>
<protein>
    <submittedName>
        <fullName evidence="4">Alkylhydroperoxidase</fullName>
    </submittedName>
</protein>
<evidence type="ECO:0000256" key="2">
    <source>
        <dbReference type="SAM" id="MobiDB-lite"/>
    </source>
</evidence>
<evidence type="ECO:0000313" key="5">
    <source>
        <dbReference type="Proteomes" id="UP000245876"/>
    </source>
</evidence>
<gene>
    <name evidence="4" type="ORF">DF196_02280</name>
</gene>
<dbReference type="Pfam" id="PF07282">
    <property type="entry name" value="Cas12f1-like_TNB"/>
    <property type="match status" value="1"/>
</dbReference>